<dbReference type="SUPFAM" id="SSF161098">
    <property type="entry name" value="MetI-like"/>
    <property type="match status" value="1"/>
</dbReference>
<reference evidence="9 10" key="1">
    <citation type="submission" date="2017-06" db="EMBL/GenBank/DDBJ databases">
        <authorList>
            <person name="Kim H.J."/>
            <person name="Triplett B.A."/>
        </authorList>
    </citation>
    <scope>NUCLEOTIDE SEQUENCE [LARGE SCALE GENOMIC DNA]</scope>
    <source>
        <strain evidence="9 10">DSM 44272</strain>
    </source>
</reference>
<dbReference type="Pfam" id="PF00528">
    <property type="entry name" value="BPD_transp_1"/>
    <property type="match status" value="1"/>
</dbReference>
<dbReference type="EMBL" id="FZNO01000047">
    <property type="protein sequence ID" value="SNR95868.1"/>
    <property type="molecule type" value="Genomic_DNA"/>
</dbReference>
<dbReference type="PANTHER" id="PTHR30151:SF0">
    <property type="entry name" value="ABC TRANSPORTER PERMEASE PROTEIN MJ0413-RELATED"/>
    <property type="match status" value="1"/>
</dbReference>
<proteinExistence type="inferred from homology"/>
<dbReference type="CDD" id="cd06261">
    <property type="entry name" value="TM_PBP2"/>
    <property type="match status" value="1"/>
</dbReference>
<evidence type="ECO:0000313" key="9">
    <source>
        <dbReference type="EMBL" id="SNR95868.1"/>
    </source>
</evidence>
<evidence type="ECO:0000256" key="7">
    <source>
        <dbReference type="RuleBase" id="RU363032"/>
    </source>
</evidence>
<dbReference type="OrthoDB" id="5458199at2"/>
<feature type="transmembrane region" description="Helical" evidence="7">
    <location>
        <begin position="79"/>
        <end position="101"/>
    </location>
</feature>
<dbReference type="GO" id="GO:0055085">
    <property type="term" value="P:transmembrane transport"/>
    <property type="evidence" value="ECO:0007669"/>
    <property type="project" value="InterPro"/>
</dbReference>
<dbReference type="GO" id="GO:0005886">
    <property type="term" value="C:plasma membrane"/>
    <property type="evidence" value="ECO:0007669"/>
    <property type="project" value="UniProtKB-SubCell"/>
</dbReference>
<evidence type="ECO:0000256" key="1">
    <source>
        <dbReference type="ARBA" id="ARBA00004651"/>
    </source>
</evidence>
<keyword evidence="10" id="KW-1185">Reference proteome</keyword>
<feature type="transmembrane region" description="Helical" evidence="7">
    <location>
        <begin position="55"/>
        <end position="73"/>
    </location>
</feature>
<organism evidence="9 10">
    <name type="scientific">Blastococcus mobilis</name>
    <dbReference type="NCBI Taxonomy" id="1938746"/>
    <lineage>
        <taxon>Bacteria</taxon>
        <taxon>Bacillati</taxon>
        <taxon>Actinomycetota</taxon>
        <taxon>Actinomycetes</taxon>
        <taxon>Geodermatophilales</taxon>
        <taxon>Geodermatophilaceae</taxon>
        <taxon>Blastococcus</taxon>
    </lineage>
</organism>
<dbReference type="PROSITE" id="PS50928">
    <property type="entry name" value="ABC_TM1"/>
    <property type="match status" value="1"/>
</dbReference>
<dbReference type="InterPro" id="IPR035906">
    <property type="entry name" value="MetI-like_sf"/>
</dbReference>
<keyword evidence="4 7" id="KW-0812">Transmembrane</keyword>
<feature type="transmembrane region" description="Helical" evidence="7">
    <location>
        <begin position="138"/>
        <end position="157"/>
    </location>
</feature>
<accession>A0A239ALJ3</accession>
<keyword evidence="5 7" id="KW-1133">Transmembrane helix</keyword>
<dbReference type="Proteomes" id="UP000198403">
    <property type="component" value="Unassembled WGS sequence"/>
</dbReference>
<evidence type="ECO:0000256" key="6">
    <source>
        <dbReference type="ARBA" id="ARBA00023136"/>
    </source>
</evidence>
<sequence length="272" mass="28802">MASVVTTAPGLSRPAWRPAVPWLGLATVVAVLAIWELLGRTGVIPASTLPPASDVFLRLGELAAIPAFWAVVWETVSSALAGLGLVVLLGVPLALAIGLSAFVRDSTWLVLEFLRPIPPVAMIPLGLLLWGPTETMKLTLITFGAIWPFLVQMVDGIRQVDQALVDTARSYRLTRWQTISRIVLPSLLPFAATGLRVAAAIALIVAVVTELIGGAAGLGREIVVAQSSGALPQMYALIVTAGLLGLLTNAAFSAAEKPLLFWHPRIRKDQSS</sequence>
<evidence type="ECO:0000256" key="5">
    <source>
        <dbReference type="ARBA" id="ARBA00022989"/>
    </source>
</evidence>
<feature type="transmembrane region" description="Helical" evidence="7">
    <location>
        <begin position="235"/>
        <end position="255"/>
    </location>
</feature>
<dbReference type="RefSeq" id="WP_089338966.1">
    <property type="nucleotide sequence ID" value="NZ_FZNO01000047.1"/>
</dbReference>
<feature type="transmembrane region" description="Helical" evidence="7">
    <location>
        <begin position="20"/>
        <end position="43"/>
    </location>
</feature>
<comment type="subcellular location">
    <subcellularLocation>
        <location evidence="1 7">Cell membrane</location>
        <topology evidence="1 7">Multi-pass membrane protein</topology>
    </subcellularLocation>
</comment>
<name>A0A239ALJ3_9ACTN</name>
<evidence type="ECO:0000256" key="2">
    <source>
        <dbReference type="ARBA" id="ARBA00022448"/>
    </source>
</evidence>
<dbReference type="AlphaFoldDB" id="A0A239ALJ3"/>
<keyword evidence="6 7" id="KW-0472">Membrane</keyword>
<protein>
    <submittedName>
        <fullName evidence="9">ABC-type nitrate/sulfonate/bicarbonate transport system, permease component</fullName>
    </submittedName>
</protein>
<dbReference type="Gene3D" id="1.10.3720.10">
    <property type="entry name" value="MetI-like"/>
    <property type="match status" value="1"/>
</dbReference>
<feature type="transmembrane region" description="Helical" evidence="7">
    <location>
        <begin position="201"/>
        <end position="223"/>
    </location>
</feature>
<evidence type="ECO:0000256" key="4">
    <source>
        <dbReference type="ARBA" id="ARBA00022692"/>
    </source>
</evidence>
<dbReference type="PANTHER" id="PTHR30151">
    <property type="entry name" value="ALKANE SULFONATE ABC TRANSPORTER-RELATED, MEMBRANE SUBUNIT"/>
    <property type="match status" value="1"/>
</dbReference>
<keyword evidence="2 7" id="KW-0813">Transport</keyword>
<feature type="domain" description="ABC transmembrane type-1" evidence="8">
    <location>
        <begin position="72"/>
        <end position="256"/>
    </location>
</feature>
<dbReference type="InterPro" id="IPR000515">
    <property type="entry name" value="MetI-like"/>
</dbReference>
<gene>
    <name evidence="9" type="ORF">SAMN06272737_14710</name>
</gene>
<evidence type="ECO:0000313" key="10">
    <source>
        <dbReference type="Proteomes" id="UP000198403"/>
    </source>
</evidence>
<keyword evidence="3" id="KW-1003">Cell membrane</keyword>
<evidence type="ECO:0000259" key="8">
    <source>
        <dbReference type="PROSITE" id="PS50928"/>
    </source>
</evidence>
<comment type="similarity">
    <text evidence="7">Belongs to the binding-protein-dependent transport system permease family.</text>
</comment>
<evidence type="ECO:0000256" key="3">
    <source>
        <dbReference type="ARBA" id="ARBA00022475"/>
    </source>
</evidence>